<dbReference type="CDD" id="cd06261">
    <property type="entry name" value="TM_PBP2"/>
    <property type="match status" value="1"/>
</dbReference>
<dbReference type="PANTHER" id="PTHR43496:SF1">
    <property type="entry name" value="POLYGALACTURONAN_RHAMNOGALACTURONAN TRANSPORT SYSTEM PERMEASE PROTEIN YTEP"/>
    <property type="match status" value="1"/>
</dbReference>
<feature type="transmembrane region" description="Helical" evidence="6">
    <location>
        <begin position="23"/>
        <end position="47"/>
    </location>
</feature>
<protein>
    <recommendedName>
        <fullName evidence="7">ABC transmembrane type-1 domain-containing protein</fullName>
    </recommendedName>
</protein>
<dbReference type="InterPro" id="IPR035906">
    <property type="entry name" value="MetI-like_sf"/>
</dbReference>
<comment type="subcellular location">
    <subcellularLocation>
        <location evidence="6">Cell membrane</location>
        <topology evidence="6">Multi-pass membrane protein</topology>
    </subcellularLocation>
    <subcellularLocation>
        <location evidence="1">Membrane</location>
        <topology evidence="1">Multi-pass membrane protein</topology>
    </subcellularLocation>
</comment>
<feature type="transmembrane region" description="Helical" evidence="6">
    <location>
        <begin position="90"/>
        <end position="111"/>
    </location>
</feature>
<organism evidence="8 9">
    <name type="scientific">Enterococcus devriesei</name>
    <dbReference type="NCBI Taxonomy" id="319970"/>
    <lineage>
        <taxon>Bacteria</taxon>
        <taxon>Bacillati</taxon>
        <taxon>Bacillota</taxon>
        <taxon>Bacilli</taxon>
        <taxon>Lactobacillales</taxon>
        <taxon>Enterococcaceae</taxon>
        <taxon>Enterococcus</taxon>
    </lineage>
</organism>
<keyword evidence="9" id="KW-1185">Reference proteome</keyword>
<dbReference type="InterPro" id="IPR000515">
    <property type="entry name" value="MetI-like"/>
</dbReference>
<keyword evidence="3 6" id="KW-0812">Transmembrane</keyword>
<dbReference type="PROSITE" id="PS50928">
    <property type="entry name" value="ABC_TM1"/>
    <property type="match status" value="1"/>
</dbReference>
<comment type="similarity">
    <text evidence="6">Belongs to the binding-protein-dependent transport system permease family.</text>
</comment>
<evidence type="ECO:0000256" key="5">
    <source>
        <dbReference type="ARBA" id="ARBA00023136"/>
    </source>
</evidence>
<accession>A0A1L8SXR8</accession>
<sequence length="315" mass="35519">MEASVTNTKVKKKRKFLTTGNKLLFIVLPFMLFVFVFAYLPIAGWYIAFVDYSPGASIMDMPFVGLKWFKMLISSQEQINIVIRVIKNTLGMSFLGLATSCLPMFFAILLYELRSSKVRRVVQTLTTAPHFVSWVLVYSLVFAFLSVDNGVVNNLLVDFDFISQPINFLLDSDHMWIKMSMLGLWKGIGWSAIMYLAAINGIDQELYEAASIDGASRFKKVLHITIPGLLPTFFVLLMMSVANMINTGMEQYFIFSNAMNKTSLEVLDLYTYNIGLGNGNFSLATVVSILKSFVSLILFFSVNKFSKVVRGESIF</sequence>
<evidence type="ECO:0000259" key="7">
    <source>
        <dbReference type="PROSITE" id="PS50928"/>
    </source>
</evidence>
<feature type="domain" description="ABC transmembrane type-1" evidence="7">
    <location>
        <begin position="86"/>
        <end position="302"/>
    </location>
</feature>
<dbReference type="GO" id="GO:0005886">
    <property type="term" value="C:plasma membrane"/>
    <property type="evidence" value="ECO:0007669"/>
    <property type="project" value="UniProtKB-SubCell"/>
</dbReference>
<dbReference type="OrthoDB" id="9785836at2"/>
<evidence type="ECO:0000256" key="3">
    <source>
        <dbReference type="ARBA" id="ARBA00022692"/>
    </source>
</evidence>
<evidence type="ECO:0000313" key="8">
    <source>
        <dbReference type="EMBL" id="OJG36664.1"/>
    </source>
</evidence>
<comment type="caution">
    <text evidence="8">The sequence shown here is derived from an EMBL/GenBank/DDBJ whole genome shotgun (WGS) entry which is preliminary data.</text>
</comment>
<dbReference type="Pfam" id="PF00528">
    <property type="entry name" value="BPD_transp_1"/>
    <property type="match status" value="1"/>
</dbReference>
<feature type="transmembrane region" description="Helical" evidence="6">
    <location>
        <begin position="176"/>
        <end position="200"/>
    </location>
</feature>
<feature type="transmembrane region" description="Helical" evidence="6">
    <location>
        <begin position="281"/>
        <end position="300"/>
    </location>
</feature>
<evidence type="ECO:0000256" key="4">
    <source>
        <dbReference type="ARBA" id="ARBA00022989"/>
    </source>
</evidence>
<evidence type="ECO:0000256" key="2">
    <source>
        <dbReference type="ARBA" id="ARBA00022448"/>
    </source>
</evidence>
<dbReference type="GO" id="GO:0055085">
    <property type="term" value="P:transmembrane transport"/>
    <property type="evidence" value="ECO:0007669"/>
    <property type="project" value="InterPro"/>
</dbReference>
<evidence type="ECO:0000256" key="6">
    <source>
        <dbReference type="RuleBase" id="RU363032"/>
    </source>
</evidence>
<name>A0A1L8SXR8_9ENTE</name>
<dbReference type="Gene3D" id="1.10.3720.10">
    <property type="entry name" value="MetI-like"/>
    <property type="match status" value="1"/>
</dbReference>
<dbReference type="Proteomes" id="UP000183700">
    <property type="component" value="Unassembled WGS sequence"/>
</dbReference>
<proteinExistence type="inferred from homology"/>
<reference evidence="8 9" key="1">
    <citation type="submission" date="2014-12" db="EMBL/GenBank/DDBJ databases">
        <title>Draft genome sequences of 29 type strains of Enterococci.</title>
        <authorList>
            <person name="Zhong Z."/>
            <person name="Sun Z."/>
            <person name="Liu W."/>
            <person name="Zhang W."/>
            <person name="Zhang H."/>
        </authorList>
    </citation>
    <scope>NUCLEOTIDE SEQUENCE [LARGE SCALE GENOMIC DNA]</scope>
    <source>
        <strain evidence="8 9">DSM 22802</strain>
    </source>
</reference>
<dbReference type="STRING" id="319970.RV00_GL001109"/>
<keyword evidence="5 6" id="KW-0472">Membrane</keyword>
<keyword evidence="2 6" id="KW-0813">Transport</keyword>
<gene>
    <name evidence="8" type="ORF">RV00_GL001109</name>
</gene>
<evidence type="ECO:0000256" key="1">
    <source>
        <dbReference type="ARBA" id="ARBA00004141"/>
    </source>
</evidence>
<feature type="transmembrane region" description="Helical" evidence="6">
    <location>
        <begin position="221"/>
        <end position="245"/>
    </location>
</feature>
<dbReference type="RefSeq" id="WP_071861096.1">
    <property type="nucleotide sequence ID" value="NZ_JBHLVS010000012.1"/>
</dbReference>
<dbReference type="AlphaFoldDB" id="A0A1L8SXR8"/>
<keyword evidence="4 6" id="KW-1133">Transmembrane helix</keyword>
<dbReference type="EMBL" id="JXKM01000002">
    <property type="protein sequence ID" value="OJG36664.1"/>
    <property type="molecule type" value="Genomic_DNA"/>
</dbReference>
<dbReference type="PANTHER" id="PTHR43496">
    <property type="entry name" value="PROTEIN LPLB"/>
    <property type="match status" value="1"/>
</dbReference>
<evidence type="ECO:0000313" key="9">
    <source>
        <dbReference type="Proteomes" id="UP000183700"/>
    </source>
</evidence>
<dbReference type="SUPFAM" id="SSF161098">
    <property type="entry name" value="MetI-like"/>
    <property type="match status" value="1"/>
</dbReference>
<feature type="transmembrane region" description="Helical" evidence="6">
    <location>
        <begin position="131"/>
        <end position="156"/>
    </location>
</feature>